<evidence type="ECO:0000256" key="5">
    <source>
        <dbReference type="ARBA" id="ARBA00023018"/>
    </source>
</evidence>
<feature type="compositionally biased region" description="Basic and acidic residues" evidence="8">
    <location>
        <begin position="24"/>
        <end position="35"/>
    </location>
</feature>
<dbReference type="GO" id="GO:0031201">
    <property type="term" value="C:SNARE complex"/>
    <property type="evidence" value="ECO:0007669"/>
    <property type="project" value="TreeGrafter"/>
</dbReference>
<organism evidence="9 10">
    <name type="scientific">Python bivittatus</name>
    <name type="common">Burmese python</name>
    <name type="synonym">Python molurus bivittatus</name>
    <dbReference type="NCBI Taxonomy" id="176946"/>
    <lineage>
        <taxon>Eukaryota</taxon>
        <taxon>Metazoa</taxon>
        <taxon>Chordata</taxon>
        <taxon>Craniata</taxon>
        <taxon>Vertebrata</taxon>
        <taxon>Euteleostomi</taxon>
        <taxon>Lepidosauria</taxon>
        <taxon>Squamata</taxon>
        <taxon>Bifurcata</taxon>
        <taxon>Unidentata</taxon>
        <taxon>Episquamata</taxon>
        <taxon>Toxicofera</taxon>
        <taxon>Serpentes</taxon>
        <taxon>Henophidia</taxon>
        <taxon>Pythonidae</taxon>
        <taxon>Python</taxon>
    </lineage>
</organism>
<keyword evidence="9" id="KW-1185">Reference proteome</keyword>
<dbReference type="PANTHER" id="PTHR16705">
    <property type="entry name" value="COMPLEXIN"/>
    <property type="match status" value="1"/>
</dbReference>
<comment type="function">
    <text evidence="7">Positively regulates a late step in synaptic vesicle exocytosis.</text>
</comment>
<evidence type="ECO:0000256" key="7">
    <source>
        <dbReference type="ARBA" id="ARBA00037297"/>
    </source>
</evidence>
<dbReference type="OrthoDB" id="8955697at2759"/>
<dbReference type="OMA" id="NENIGWD"/>
<proteinExistence type="inferred from homology"/>
<evidence type="ECO:0000256" key="6">
    <source>
        <dbReference type="ARBA" id="ARBA00034103"/>
    </source>
</evidence>
<dbReference type="GeneID" id="112541501"/>
<accession>A0A9F5J844</accession>
<keyword evidence="3" id="KW-0268">Exocytosis</keyword>
<comment type="subcellular location">
    <subcellularLocation>
        <location evidence="6">Synapse</location>
    </subcellularLocation>
</comment>
<feature type="region of interest" description="Disordered" evidence="8">
    <location>
        <begin position="24"/>
        <end position="66"/>
    </location>
</feature>
<protein>
    <submittedName>
        <fullName evidence="10">Complexin-3-like</fullName>
    </submittedName>
</protein>
<evidence type="ECO:0000256" key="2">
    <source>
        <dbReference type="ARBA" id="ARBA00022448"/>
    </source>
</evidence>
<dbReference type="PANTHER" id="PTHR16705:SF4">
    <property type="entry name" value="COMPLEXIN"/>
    <property type="match status" value="1"/>
</dbReference>
<evidence type="ECO:0000256" key="1">
    <source>
        <dbReference type="ARBA" id="ARBA00005396"/>
    </source>
</evidence>
<comment type="similarity">
    <text evidence="1">Belongs to the complexin/synaphin family.</text>
</comment>
<keyword evidence="2" id="KW-0813">Transport</keyword>
<dbReference type="InterPro" id="IPR008849">
    <property type="entry name" value="Synaphin"/>
</dbReference>
<dbReference type="Pfam" id="PF05835">
    <property type="entry name" value="Synaphin"/>
    <property type="match status" value="1"/>
</dbReference>
<dbReference type="GO" id="GO:0043195">
    <property type="term" value="C:terminal bouton"/>
    <property type="evidence" value="ECO:0007669"/>
    <property type="project" value="TreeGrafter"/>
</dbReference>
<evidence type="ECO:0000256" key="8">
    <source>
        <dbReference type="SAM" id="MobiDB-lite"/>
    </source>
</evidence>
<dbReference type="GO" id="GO:0046928">
    <property type="term" value="P:regulation of neurotransmitter secretion"/>
    <property type="evidence" value="ECO:0007669"/>
    <property type="project" value="TreeGrafter"/>
</dbReference>
<gene>
    <name evidence="10" type="primary">LOC112541501</name>
</gene>
<evidence type="ECO:0000313" key="10">
    <source>
        <dbReference type="RefSeq" id="XP_025026956.1"/>
    </source>
</evidence>
<dbReference type="GO" id="GO:0016079">
    <property type="term" value="P:synaptic vesicle exocytosis"/>
    <property type="evidence" value="ECO:0007669"/>
    <property type="project" value="TreeGrafter"/>
</dbReference>
<dbReference type="CDD" id="cd22809">
    <property type="entry name" value="Complexin_NTD_CPLX_III_IV"/>
    <property type="match status" value="1"/>
</dbReference>
<dbReference type="RefSeq" id="XP_025026956.1">
    <property type="nucleotide sequence ID" value="XM_025171188.1"/>
</dbReference>
<evidence type="ECO:0000256" key="3">
    <source>
        <dbReference type="ARBA" id="ARBA00022483"/>
    </source>
</evidence>
<dbReference type="AlphaFoldDB" id="A0A9F5J844"/>
<reference evidence="10" key="1">
    <citation type="submission" date="2025-08" db="UniProtKB">
        <authorList>
            <consortium name="RefSeq"/>
        </authorList>
    </citation>
    <scope>IDENTIFICATION</scope>
    <source>
        <tissue evidence="10">Liver</tissue>
    </source>
</reference>
<sequence length="143" mass="15985">MRSRFGISVQQLLCGLSEDAAKDKEMGVRRGHSWEPAKTCARPRQKEERDTAFAQQKAQRASLRTHLREKYHLPKNLADEKQLEAAGGKAQLPRDLLTIVQPSVALQIPSNFPSFGGIDFDSLQTTLQSPVQSFRPPGQCLIM</sequence>
<dbReference type="KEGG" id="pbi:112541501"/>
<evidence type="ECO:0000313" key="9">
    <source>
        <dbReference type="Proteomes" id="UP000695026"/>
    </source>
</evidence>
<dbReference type="Proteomes" id="UP000695026">
    <property type="component" value="Unplaced"/>
</dbReference>
<name>A0A9F5J844_PYTBI</name>
<keyword evidence="4" id="KW-0532">Neurotransmitter transport</keyword>
<keyword evidence="5" id="KW-0770">Synapse</keyword>
<evidence type="ECO:0000256" key="4">
    <source>
        <dbReference type="ARBA" id="ARBA00022775"/>
    </source>
</evidence>
<dbReference type="GO" id="GO:0019905">
    <property type="term" value="F:syntaxin binding"/>
    <property type="evidence" value="ECO:0007669"/>
    <property type="project" value="InterPro"/>
</dbReference>